<feature type="compositionally biased region" description="Polar residues" evidence="1">
    <location>
        <begin position="67"/>
        <end position="77"/>
    </location>
</feature>
<organism evidence="3 4">
    <name type="scientific">Quercus rubra</name>
    <name type="common">Northern red oak</name>
    <name type="synonym">Quercus borealis</name>
    <dbReference type="NCBI Taxonomy" id="3512"/>
    <lineage>
        <taxon>Eukaryota</taxon>
        <taxon>Viridiplantae</taxon>
        <taxon>Streptophyta</taxon>
        <taxon>Embryophyta</taxon>
        <taxon>Tracheophyta</taxon>
        <taxon>Spermatophyta</taxon>
        <taxon>Magnoliopsida</taxon>
        <taxon>eudicotyledons</taxon>
        <taxon>Gunneridae</taxon>
        <taxon>Pentapetalae</taxon>
        <taxon>rosids</taxon>
        <taxon>fabids</taxon>
        <taxon>Fagales</taxon>
        <taxon>Fagaceae</taxon>
        <taxon>Quercus</taxon>
    </lineage>
</organism>
<dbReference type="AlphaFoldDB" id="A0AAN7IJ19"/>
<accession>A0AAN7IJ19</accession>
<dbReference type="EMBL" id="JAXUIC010000007">
    <property type="protein sequence ID" value="KAK4583403.1"/>
    <property type="molecule type" value="Genomic_DNA"/>
</dbReference>
<sequence length="454" mass="52305">MMTNTSTMEEKMTEMEQRVVLLTKALEDKDLQIATLINKLEVQDLGESSHGLKFTSAKDGEGREIENTPQRKQSTSMASLSIQQLQDMITNTIRAQYGGSSTSSLTYSKPYTKRIDNMRMPNGYQPPKFLQFDGKGNPKQHIAHFVETCENAGTQGGLLVKQFVRSLKGNAFDWYTDLESESIDSWEQLEREFLNRFYSTRRTVGMMELTNTKQWKDELVVYYINRWRSLSLDCKDRLSEISAVEMCIQGMHWGLLYILQGIKPKTFEELATRAHDMELSISSHRSTNLSILEENRKEVRRNDKNAKVSLKDPMLVNAAEVEEREQKVYLFPNEGVPNIFEQLLQMKLIELPKCRRPEDMGKVDDPNYCKYHRIIGHPIQKCFVFKEQIMKLAKKNKIDLNFNEVVGSNHVTVACDVLPILKQGANTNQSHKLLNNDDARIGPVNGKFLKHFYT</sequence>
<dbReference type="Pfam" id="PF03732">
    <property type="entry name" value="Retrotrans_gag"/>
    <property type="match status" value="1"/>
</dbReference>
<comment type="caution">
    <text evidence="3">The sequence shown here is derived from an EMBL/GenBank/DDBJ whole genome shotgun (WGS) entry which is preliminary data.</text>
</comment>
<dbReference type="PANTHER" id="PTHR33437">
    <property type="entry name" value="OS06G0361200 PROTEIN"/>
    <property type="match status" value="1"/>
</dbReference>
<dbReference type="InterPro" id="IPR005162">
    <property type="entry name" value="Retrotrans_gag_dom"/>
</dbReference>
<protein>
    <recommendedName>
        <fullName evidence="2">Retrotransposon gag domain-containing protein</fullName>
    </recommendedName>
</protein>
<feature type="domain" description="Retrotransposon gag" evidence="2">
    <location>
        <begin position="163"/>
        <end position="252"/>
    </location>
</feature>
<reference evidence="3 4" key="1">
    <citation type="journal article" date="2023" name="G3 (Bethesda)">
        <title>A haplotype-resolved chromosome-scale genome for Quercus rubra L. provides insights into the genetics of adaptive traits for red oak species.</title>
        <authorList>
            <person name="Kapoor B."/>
            <person name="Jenkins J."/>
            <person name="Schmutz J."/>
            <person name="Zhebentyayeva T."/>
            <person name="Kuelheim C."/>
            <person name="Coggeshall M."/>
            <person name="Heim C."/>
            <person name="Lasky J.R."/>
            <person name="Leites L."/>
            <person name="Islam-Faridi N."/>
            <person name="Romero-Severson J."/>
            <person name="DeLeo V.L."/>
            <person name="Lucas S.M."/>
            <person name="Lazic D."/>
            <person name="Gailing O."/>
            <person name="Carlson J."/>
            <person name="Staton M."/>
        </authorList>
    </citation>
    <scope>NUCLEOTIDE SEQUENCE [LARGE SCALE GENOMIC DNA]</scope>
    <source>
        <strain evidence="3">Pseudo-F2</strain>
    </source>
</reference>
<feature type="region of interest" description="Disordered" evidence="1">
    <location>
        <begin position="51"/>
        <end position="77"/>
    </location>
</feature>
<evidence type="ECO:0000313" key="4">
    <source>
        <dbReference type="Proteomes" id="UP001324115"/>
    </source>
</evidence>
<keyword evidence="4" id="KW-1185">Reference proteome</keyword>
<name>A0AAN7IJ19_QUERU</name>
<dbReference type="PANTHER" id="PTHR33437:SF2">
    <property type="entry name" value="OS06G0361200 PROTEIN"/>
    <property type="match status" value="1"/>
</dbReference>
<evidence type="ECO:0000259" key="2">
    <source>
        <dbReference type="Pfam" id="PF03732"/>
    </source>
</evidence>
<evidence type="ECO:0000256" key="1">
    <source>
        <dbReference type="SAM" id="MobiDB-lite"/>
    </source>
</evidence>
<feature type="compositionally biased region" description="Basic and acidic residues" evidence="1">
    <location>
        <begin position="56"/>
        <end position="66"/>
    </location>
</feature>
<dbReference type="Proteomes" id="UP001324115">
    <property type="component" value="Unassembled WGS sequence"/>
</dbReference>
<proteinExistence type="predicted"/>
<gene>
    <name evidence="3" type="ORF">RGQ29_026229</name>
</gene>
<evidence type="ECO:0000313" key="3">
    <source>
        <dbReference type="EMBL" id="KAK4583403.1"/>
    </source>
</evidence>